<dbReference type="GO" id="GO:0046872">
    <property type="term" value="F:metal ion binding"/>
    <property type="evidence" value="ECO:0007669"/>
    <property type="project" value="UniProtKB-KW"/>
</dbReference>
<evidence type="ECO:0000256" key="2">
    <source>
        <dbReference type="ARBA" id="ARBA00007757"/>
    </source>
</evidence>
<keyword evidence="4" id="KW-0828">Tyrosine catabolism</keyword>
<dbReference type="InterPro" id="IPR005708">
    <property type="entry name" value="Homogentis_dOase"/>
</dbReference>
<evidence type="ECO:0000256" key="3">
    <source>
        <dbReference type="ARBA" id="ARBA00022723"/>
    </source>
</evidence>
<evidence type="ECO:0000313" key="15">
    <source>
        <dbReference type="Proteomes" id="UP000054662"/>
    </source>
</evidence>
<feature type="binding site" evidence="11">
    <location>
        <position position="324"/>
    </location>
    <ligand>
        <name>Fe cation</name>
        <dbReference type="ChEBI" id="CHEBI:24875"/>
    </ligand>
</feature>
<feature type="binding site" evidence="11">
    <location>
        <position position="333"/>
    </location>
    <ligand>
        <name>homogentisate</name>
        <dbReference type="ChEBI" id="CHEBI:16169"/>
    </ligand>
</feature>
<keyword evidence="6 14" id="KW-0560">Oxidoreductase</keyword>
<dbReference type="SUPFAM" id="SSF51182">
    <property type="entry name" value="RmlC-like cupins"/>
    <property type="match status" value="1"/>
</dbReference>
<dbReference type="EC" id="1.13.11.5" evidence="9"/>
<evidence type="ECO:0000256" key="4">
    <source>
        <dbReference type="ARBA" id="ARBA00022878"/>
    </source>
</evidence>
<evidence type="ECO:0000256" key="11">
    <source>
        <dbReference type="PIRSR" id="PIRSR605708-2"/>
    </source>
</evidence>
<evidence type="ECO:0000256" key="5">
    <source>
        <dbReference type="ARBA" id="ARBA00022964"/>
    </source>
</evidence>
<dbReference type="STRING" id="45076.Lwor_0302"/>
<evidence type="ECO:0000313" key="14">
    <source>
        <dbReference type="EMBL" id="KTD81999.1"/>
    </source>
</evidence>
<dbReference type="GO" id="GO:0006559">
    <property type="term" value="P:L-phenylalanine catabolic process"/>
    <property type="evidence" value="ECO:0007669"/>
    <property type="project" value="UniProtKB-UniRule"/>
</dbReference>
<dbReference type="GO" id="GO:0006572">
    <property type="term" value="P:L-tyrosine catabolic process"/>
    <property type="evidence" value="ECO:0007669"/>
    <property type="project" value="UniProtKB-UniRule"/>
</dbReference>
<comment type="cofactor">
    <cofactor evidence="1 11">
        <name>Fe cation</name>
        <dbReference type="ChEBI" id="CHEBI:24875"/>
    </cofactor>
</comment>
<dbReference type="Proteomes" id="UP000054662">
    <property type="component" value="Unassembled WGS sequence"/>
</dbReference>
<feature type="domain" description="Homogentisate 1,2-dioxygenase C-terminal" evidence="12">
    <location>
        <begin position="264"/>
        <end position="412"/>
    </location>
</feature>
<evidence type="ECO:0000256" key="1">
    <source>
        <dbReference type="ARBA" id="ARBA00001962"/>
    </source>
</evidence>
<sequence length="428" mass="48661">MSMQGFGNYHQTEAVNGALPLNQNSPQQANLGLYAEQLSGTAFTRPRHVNLRSWLYRILPSVTQGIYYPYEKNITQAFSQEQSPNPLRWSPLYTSSQINCNFIDGLFHIAGSDKVNAFIYHCNQSMTDTYFSDNDGELLFVPYHGEINLHTEFGIINLHPEHIAVIPRGIKFKVEVIGKETRGYLCENQGSPLTLPQLGPIGANGLANPRHFNYPTASFEQNDKEHTIICKHHNKLWFTVSDHSPLDVVAWHGNYAPYSYNLNLFNTINTVSFDHPDPSIFTVLTSESDTLGVANFDFVIFPPRWMVAEHTFRPPYFHRNYMSELMGLLRGEYDAKKEGFSPGGVSIHNRMTPHGPDHVSYEKASSQTLKPDYYDSLAFMFETREPWLVTEQALHNPALQTQYAKCWQGFKTLFNKDKPVVTPPDASS</sequence>
<dbReference type="GO" id="GO:0005737">
    <property type="term" value="C:cytoplasm"/>
    <property type="evidence" value="ECO:0007669"/>
    <property type="project" value="TreeGrafter"/>
</dbReference>
<comment type="similarity">
    <text evidence="2">Belongs to the homogentisate dioxygenase family.</text>
</comment>
<feature type="binding site" evidence="11">
    <location>
        <position position="318"/>
    </location>
    <ligand>
        <name>Fe cation</name>
        <dbReference type="ChEBI" id="CHEBI:24875"/>
    </ligand>
</feature>
<dbReference type="RefSeq" id="WP_058492116.1">
    <property type="nucleotide sequence ID" value="NZ_CBCRUR010000003.1"/>
</dbReference>
<feature type="active site" description="Proton acceptor" evidence="10">
    <location>
        <position position="275"/>
    </location>
</feature>
<evidence type="ECO:0000259" key="12">
    <source>
        <dbReference type="Pfam" id="PF04209"/>
    </source>
</evidence>
<feature type="domain" description="Homogentisate 1,2-dioxygenase N-terminal" evidence="13">
    <location>
        <begin position="3"/>
        <end position="262"/>
    </location>
</feature>
<dbReference type="InterPro" id="IPR046452">
    <property type="entry name" value="HgmA_N"/>
</dbReference>
<dbReference type="NCBIfam" id="TIGR01015">
    <property type="entry name" value="hmgA"/>
    <property type="match status" value="1"/>
</dbReference>
<evidence type="ECO:0000256" key="8">
    <source>
        <dbReference type="ARBA" id="ARBA00023232"/>
    </source>
</evidence>
<dbReference type="Pfam" id="PF04209">
    <property type="entry name" value="HgmA_C"/>
    <property type="match status" value="1"/>
</dbReference>
<comment type="caution">
    <text evidence="14">The sequence shown here is derived from an EMBL/GenBank/DDBJ whole genome shotgun (WGS) entry which is preliminary data.</text>
</comment>
<keyword evidence="15" id="KW-1185">Reference proteome</keyword>
<accession>A0A0W1AKW3</accession>
<dbReference type="Pfam" id="PF20510">
    <property type="entry name" value="HgmA_N"/>
    <property type="match status" value="1"/>
</dbReference>
<feature type="binding site" evidence="11">
    <location>
        <position position="354"/>
    </location>
    <ligand>
        <name>Fe cation</name>
        <dbReference type="ChEBI" id="CHEBI:24875"/>
    </ligand>
</feature>
<evidence type="ECO:0000256" key="10">
    <source>
        <dbReference type="PIRSR" id="PIRSR605708-1"/>
    </source>
</evidence>
<dbReference type="InterPro" id="IPR014710">
    <property type="entry name" value="RmlC-like_jellyroll"/>
</dbReference>
<dbReference type="PANTHER" id="PTHR11056:SF0">
    <property type="entry name" value="HOMOGENTISATE 1,2-DIOXYGENASE"/>
    <property type="match status" value="1"/>
</dbReference>
<protein>
    <recommendedName>
        <fullName evidence="9">Homogentisate 1,2-dioxygenase</fullName>
        <ecNumber evidence="9">1.13.11.5</ecNumber>
    </recommendedName>
</protein>
<evidence type="ECO:0000256" key="9">
    <source>
        <dbReference type="NCBIfam" id="TIGR01015"/>
    </source>
</evidence>
<evidence type="ECO:0000259" key="13">
    <source>
        <dbReference type="Pfam" id="PF20510"/>
    </source>
</evidence>
<keyword evidence="3 11" id="KW-0479">Metal-binding</keyword>
<proteinExistence type="inferred from homology"/>
<dbReference type="PANTHER" id="PTHR11056">
    <property type="entry name" value="HOMOGENTISATE 1,2-DIOXYGENASE"/>
    <property type="match status" value="1"/>
</dbReference>
<keyword evidence="5 14" id="KW-0223">Dioxygenase</keyword>
<dbReference type="InterPro" id="IPR046451">
    <property type="entry name" value="HgmA_C"/>
</dbReference>
<keyword evidence="8" id="KW-0585">Phenylalanine catabolism</keyword>
<reference evidence="14 15" key="1">
    <citation type="submission" date="2015-11" db="EMBL/GenBank/DDBJ databases">
        <title>Genomic analysis of 38 Legionella species identifies large and diverse effector repertoires.</title>
        <authorList>
            <person name="Burstein D."/>
            <person name="Amaro F."/>
            <person name="Zusman T."/>
            <person name="Lifshitz Z."/>
            <person name="Cohen O."/>
            <person name="Gilbert J.A."/>
            <person name="Pupko T."/>
            <person name="Shuman H.A."/>
            <person name="Segal G."/>
        </authorList>
    </citation>
    <scope>NUCLEOTIDE SEQUENCE [LARGE SCALE GENOMIC DNA]</scope>
    <source>
        <strain evidence="14 15">ATCC 49508</strain>
    </source>
</reference>
<organism evidence="14 15">
    <name type="scientific">Legionella worsleiensis</name>
    <dbReference type="NCBI Taxonomy" id="45076"/>
    <lineage>
        <taxon>Bacteria</taxon>
        <taxon>Pseudomonadati</taxon>
        <taxon>Pseudomonadota</taxon>
        <taxon>Gammaproteobacteria</taxon>
        <taxon>Legionellales</taxon>
        <taxon>Legionellaceae</taxon>
        <taxon>Legionella</taxon>
    </lineage>
</organism>
<dbReference type="GO" id="GO:0004411">
    <property type="term" value="F:homogentisate 1,2-dioxygenase activity"/>
    <property type="evidence" value="ECO:0007669"/>
    <property type="project" value="UniProtKB-UniRule"/>
</dbReference>
<dbReference type="AlphaFoldDB" id="A0A0W1AKW3"/>
<dbReference type="Gene3D" id="2.60.120.10">
    <property type="entry name" value="Jelly Rolls"/>
    <property type="match status" value="1"/>
</dbReference>
<gene>
    <name evidence="14" type="primary">hmgA</name>
    <name evidence="14" type="ORF">Lwor_0302</name>
</gene>
<dbReference type="EMBL" id="LNZC01000002">
    <property type="protein sequence ID" value="KTD81999.1"/>
    <property type="molecule type" value="Genomic_DNA"/>
</dbReference>
<dbReference type="FunFam" id="2.60.120.10:FF:000034">
    <property type="entry name" value="Homogentisate 1,2-dioxygenase"/>
    <property type="match status" value="1"/>
</dbReference>
<keyword evidence="7 11" id="KW-0408">Iron</keyword>
<evidence type="ECO:0000256" key="7">
    <source>
        <dbReference type="ARBA" id="ARBA00023004"/>
    </source>
</evidence>
<name>A0A0W1AKW3_9GAMM</name>
<dbReference type="OrthoDB" id="9811253at2"/>
<dbReference type="InterPro" id="IPR011051">
    <property type="entry name" value="RmlC_Cupin_sf"/>
</dbReference>
<feature type="binding site" evidence="11">
    <location>
        <position position="354"/>
    </location>
    <ligand>
        <name>homogentisate</name>
        <dbReference type="ChEBI" id="CHEBI:16169"/>
    </ligand>
</feature>
<dbReference type="CDD" id="cd07000">
    <property type="entry name" value="cupin_HGO_N"/>
    <property type="match status" value="1"/>
</dbReference>
<dbReference type="PATRIC" id="fig|45076.6.peg.334"/>
<evidence type="ECO:0000256" key="6">
    <source>
        <dbReference type="ARBA" id="ARBA00023002"/>
    </source>
</evidence>